<dbReference type="EMBL" id="CP039348">
    <property type="protein sequence ID" value="QCD90073.1"/>
    <property type="molecule type" value="Genomic_DNA"/>
</dbReference>
<sequence length="110" mass="12935">MMMIMNDHPNQRNVDDLNLDRQHYKEEREKLVKDIKDVQRFILRHPELGFQKALNQVILFFKITIDKGKFDVDKDFYDGRVIPITQFLDDDARASQPGGKVGVLERTTSE</sequence>
<dbReference type="AlphaFoldDB" id="A0A4D6LNL9"/>
<gene>
    <name evidence="1" type="ORF">DEO72_LG4g1027</name>
</gene>
<accession>A0A4D6LNL9</accession>
<proteinExistence type="predicted"/>
<keyword evidence="2" id="KW-1185">Reference proteome</keyword>
<evidence type="ECO:0000313" key="2">
    <source>
        <dbReference type="Proteomes" id="UP000501690"/>
    </source>
</evidence>
<evidence type="ECO:0000313" key="1">
    <source>
        <dbReference type="EMBL" id="QCD90073.1"/>
    </source>
</evidence>
<organism evidence="1 2">
    <name type="scientific">Vigna unguiculata</name>
    <name type="common">Cowpea</name>
    <dbReference type="NCBI Taxonomy" id="3917"/>
    <lineage>
        <taxon>Eukaryota</taxon>
        <taxon>Viridiplantae</taxon>
        <taxon>Streptophyta</taxon>
        <taxon>Embryophyta</taxon>
        <taxon>Tracheophyta</taxon>
        <taxon>Spermatophyta</taxon>
        <taxon>Magnoliopsida</taxon>
        <taxon>eudicotyledons</taxon>
        <taxon>Gunneridae</taxon>
        <taxon>Pentapetalae</taxon>
        <taxon>rosids</taxon>
        <taxon>fabids</taxon>
        <taxon>Fabales</taxon>
        <taxon>Fabaceae</taxon>
        <taxon>Papilionoideae</taxon>
        <taxon>50 kb inversion clade</taxon>
        <taxon>NPAAA clade</taxon>
        <taxon>indigoferoid/millettioid clade</taxon>
        <taxon>Phaseoleae</taxon>
        <taxon>Vigna</taxon>
    </lineage>
</organism>
<dbReference type="Proteomes" id="UP000501690">
    <property type="component" value="Linkage Group LG4"/>
</dbReference>
<protein>
    <submittedName>
        <fullName evidence="1">Uncharacterized protein</fullName>
    </submittedName>
</protein>
<name>A0A4D6LNL9_VIGUN</name>
<reference evidence="1 2" key="1">
    <citation type="submission" date="2019-04" db="EMBL/GenBank/DDBJ databases">
        <title>An improved genome assembly and genetic linkage map for asparagus bean, Vigna unguiculata ssp. sesquipedialis.</title>
        <authorList>
            <person name="Xia Q."/>
            <person name="Zhang R."/>
            <person name="Dong Y."/>
        </authorList>
    </citation>
    <scope>NUCLEOTIDE SEQUENCE [LARGE SCALE GENOMIC DNA]</scope>
    <source>
        <tissue evidence="1">Leaf</tissue>
    </source>
</reference>